<evidence type="ECO:0000313" key="2">
    <source>
        <dbReference type="EMBL" id="QPG56583.1"/>
    </source>
</evidence>
<evidence type="ECO:0000313" key="4">
    <source>
        <dbReference type="Proteomes" id="UP000316416"/>
    </source>
</evidence>
<protein>
    <submittedName>
        <fullName evidence="2">DUF4172 domain-containing protein</fullName>
    </submittedName>
</protein>
<evidence type="ECO:0000313" key="3">
    <source>
        <dbReference type="EMBL" id="QPG56584.1"/>
    </source>
</evidence>
<dbReference type="Proteomes" id="UP000316416">
    <property type="component" value="Chromosome"/>
</dbReference>
<evidence type="ECO:0000259" key="1">
    <source>
        <dbReference type="Pfam" id="PF13776"/>
    </source>
</evidence>
<dbReference type="RefSeq" id="WP_142871965.1">
    <property type="nucleotide sequence ID" value="NZ_CP045503.2"/>
</dbReference>
<dbReference type="EMBL" id="CP045503">
    <property type="protein sequence ID" value="QPG56584.1"/>
    <property type="molecule type" value="Genomic_DNA"/>
</dbReference>
<proteinExistence type="predicted"/>
<sequence>MWIWQLKDWPNFTYDKTIVIPKLESCIQLAFGKRTN</sequence>
<feature type="domain" description="DUF4172" evidence="1">
    <location>
        <begin position="2"/>
        <end position="27"/>
    </location>
</feature>
<organism evidence="2 4">
    <name type="scientific">Shewanella eurypsychrophilus</name>
    <dbReference type="NCBI Taxonomy" id="2593656"/>
    <lineage>
        <taxon>Bacteria</taxon>
        <taxon>Pseudomonadati</taxon>
        <taxon>Pseudomonadota</taxon>
        <taxon>Gammaproteobacteria</taxon>
        <taxon>Alteromonadales</taxon>
        <taxon>Shewanellaceae</taxon>
        <taxon>Shewanella</taxon>
    </lineage>
</organism>
<accession>A0ABX6V2S2</accession>
<keyword evidence="4" id="KW-1185">Reference proteome</keyword>
<reference evidence="4" key="1">
    <citation type="submission" date="2019-10" db="EMBL/GenBank/DDBJ databases">
        <title>Shewanella sp. YLB-07 whole genome sequence.</title>
        <authorList>
            <person name="Yu L."/>
        </authorList>
    </citation>
    <scope>NUCLEOTIDE SEQUENCE [LARGE SCALE GENOMIC DNA]</scope>
    <source>
        <strain evidence="4">YLB-08</strain>
    </source>
</reference>
<name>A0ABX6V2S2_9GAMM</name>
<dbReference type="InterPro" id="IPR025230">
    <property type="entry name" value="DUF4172"/>
</dbReference>
<dbReference type="Pfam" id="PF13776">
    <property type="entry name" value="DUF4172"/>
    <property type="match status" value="1"/>
</dbReference>
<gene>
    <name evidence="2" type="ORF">FM038_003440</name>
    <name evidence="3" type="ORF">FM038_003445</name>
</gene>
<reference evidence="2" key="2">
    <citation type="submission" date="2021-07" db="EMBL/GenBank/DDBJ databases">
        <title>Shewanella sp. YLB-07 whole genome sequence.</title>
        <authorList>
            <person name="Yu L."/>
        </authorList>
    </citation>
    <scope>NUCLEOTIDE SEQUENCE</scope>
    <source>
        <strain evidence="2 4">YLB-08</strain>
    </source>
</reference>
<dbReference type="EMBL" id="CP045503">
    <property type="protein sequence ID" value="QPG56583.1"/>
    <property type="molecule type" value="Genomic_DNA"/>
</dbReference>